<name>A0A162D254_9GAMM</name>
<comment type="subcellular location">
    <subcellularLocation>
        <location evidence="1">Cell membrane</location>
        <topology evidence="1">Single-pass type II membrane protein</topology>
    </subcellularLocation>
</comment>
<dbReference type="AlphaFoldDB" id="A0A162D254"/>
<dbReference type="InterPro" id="IPR011922">
    <property type="entry name" value="Cell_div_FtsL"/>
</dbReference>
<evidence type="ECO:0000313" key="8">
    <source>
        <dbReference type="EMBL" id="MBS7825073.1"/>
    </source>
</evidence>
<dbReference type="RefSeq" id="WP_008315201.1">
    <property type="nucleotide sequence ID" value="NZ_CP115969.1"/>
</dbReference>
<keyword evidence="3 8" id="KW-0132">Cell division</keyword>
<keyword evidence="7" id="KW-0131">Cell cycle</keyword>
<evidence type="ECO:0000256" key="7">
    <source>
        <dbReference type="ARBA" id="ARBA00023306"/>
    </source>
</evidence>
<keyword evidence="5" id="KW-1133">Transmembrane helix</keyword>
<proteinExistence type="predicted"/>
<evidence type="ECO:0000256" key="1">
    <source>
        <dbReference type="ARBA" id="ARBA00004401"/>
    </source>
</evidence>
<keyword evidence="4" id="KW-0812">Transmembrane</keyword>
<accession>A0A162D254</accession>
<protein>
    <submittedName>
        <fullName evidence="8">Cell division protein FtsL</fullName>
    </submittedName>
</protein>
<keyword evidence="2" id="KW-1003">Cell membrane</keyword>
<evidence type="ECO:0000256" key="3">
    <source>
        <dbReference type="ARBA" id="ARBA00022618"/>
    </source>
</evidence>
<organism evidence="8 9">
    <name type="scientific">Wohlfahrtiimonas chitiniclastica</name>
    <dbReference type="NCBI Taxonomy" id="400946"/>
    <lineage>
        <taxon>Bacteria</taxon>
        <taxon>Pseudomonadati</taxon>
        <taxon>Pseudomonadota</taxon>
        <taxon>Gammaproteobacteria</taxon>
        <taxon>Cardiobacteriales</taxon>
        <taxon>Ignatzschineriaceae</taxon>
        <taxon>Wohlfahrtiimonas</taxon>
    </lineage>
</organism>
<gene>
    <name evidence="8" type="ORF">J7561_07630</name>
</gene>
<dbReference type="Pfam" id="PF04999">
    <property type="entry name" value="FtsL"/>
    <property type="match status" value="1"/>
</dbReference>
<dbReference type="GO" id="GO:0051301">
    <property type="term" value="P:cell division"/>
    <property type="evidence" value="ECO:0007669"/>
    <property type="project" value="UniProtKB-KW"/>
</dbReference>
<dbReference type="EMBL" id="JAGIBU010000006">
    <property type="protein sequence ID" value="MBS7825073.1"/>
    <property type="molecule type" value="Genomic_DNA"/>
</dbReference>
<dbReference type="GeneID" id="58263482"/>
<dbReference type="Proteomes" id="UP000680020">
    <property type="component" value="Unassembled WGS sequence"/>
</dbReference>
<evidence type="ECO:0000256" key="5">
    <source>
        <dbReference type="ARBA" id="ARBA00022989"/>
    </source>
</evidence>
<comment type="caution">
    <text evidence="8">The sequence shown here is derived from an EMBL/GenBank/DDBJ whole genome shotgun (WGS) entry which is preliminary data.</text>
</comment>
<evidence type="ECO:0000256" key="6">
    <source>
        <dbReference type="ARBA" id="ARBA00023136"/>
    </source>
</evidence>
<dbReference type="GO" id="GO:0005886">
    <property type="term" value="C:plasma membrane"/>
    <property type="evidence" value="ECO:0007669"/>
    <property type="project" value="UniProtKB-SubCell"/>
</dbReference>
<evidence type="ECO:0000256" key="2">
    <source>
        <dbReference type="ARBA" id="ARBA00022475"/>
    </source>
</evidence>
<evidence type="ECO:0000256" key="4">
    <source>
        <dbReference type="ARBA" id="ARBA00022692"/>
    </source>
</evidence>
<keyword evidence="6" id="KW-0472">Membrane</keyword>
<reference evidence="8" key="1">
    <citation type="submission" date="2021-03" db="EMBL/GenBank/DDBJ databases">
        <title>Identification and antibiotic profiling of Wohlfahrtiimonas chitiniclastica, an underestimated human pathogen.</title>
        <authorList>
            <person name="Kopf A."/>
            <person name="Bunk B."/>
            <person name="Coldewey S."/>
            <person name="Gunzer F."/>
            <person name="Riedel T."/>
            <person name="Schroettner P."/>
        </authorList>
    </citation>
    <scope>NUCLEOTIDE SEQUENCE</scope>
    <source>
        <strain evidence="8">DSM 100917</strain>
    </source>
</reference>
<sequence length="107" mass="12517">MNITKSLVILCGLALIAVGMLKIHTTQEHRHLWHQYEKALTQKMDYDTEWNKLKLEESMLITAVLMDKTIRDRLNMVLPKQESIVYVTEKKTATLVSAQNDKDRYIQ</sequence>
<evidence type="ECO:0000313" key="9">
    <source>
        <dbReference type="Proteomes" id="UP000680020"/>
    </source>
</evidence>